<dbReference type="InParanoid" id="A0A2P5EXB3"/>
<proteinExistence type="predicted"/>
<accession>A0A2P5EXB3</accession>
<keyword evidence="1" id="KW-0812">Transmembrane</keyword>
<name>A0A2P5EXB3_TREOI</name>
<evidence type="ECO:0000256" key="1">
    <source>
        <dbReference type="SAM" id="Phobius"/>
    </source>
</evidence>
<dbReference type="AlphaFoldDB" id="A0A2P5EXB3"/>
<sequence>MKESLRWLEKARWRQKIGASAFPATRIEEENLCPVCLCVKMANSLAEWGFFFYLNVVLCVIGLNASVWRFWFLGNGLPSLLIYVFFQKK</sequence>
<protein>
    <recommendedName>
        <fullName evidence="4">Transmembrane protein</fullName>
    </recommendedName>
</protein>
<dbReference type="Proteomes" id="UP000237000">
    <property type="component" value="Unassembled WGS sequence"/>
</dbReference>
<dbReference type="OrthoDB" id="10383359at2759"/>
<keyword evidence="3" id="KW-1185">Reference proteome</keyword>
<evidence type="ECO:0008006" key="4">
    <source>
        <dbReference type="Google" id="ProtNLM"/>
    </source>
</evidence>
<dbReference type="EMBL" id="JXTC01000086">
    <property type="protein sequence ID" value="PON90178.1"/>
    <property type="molecule type" value="Genomic_DNA"/>
</dbReference>
<evidence type="ECO:0000313" key="3">
    <source>
        <dbReference type="Proteomes" id="UP000237000"/>
    </source>
</evidence>
<reference evidence="3" key="1">
    <citation type="submission" date="2016-06" db="EMBL/GenBank/DDBJ databases">
        <title>Parallel loss of symbiosis genes in relatives of nitrogen-fixing non-legume Parasponia.</title>
        <authorList>
            <person name="Van Velzen R."/>
            <person name="Holmer R."/>
            <person name="Bu F."/>
            <person name="Rutten L."/>
            <person name="Van Zeijl A."/>
            <person name="Liu W."/>
            <person name="Santuari L."/>
            <person name="Cao Q."/>
            <person name="Sharma T."/>
            <person name="Shen D."/>
            <person name="Roswanjaya Y."/>
            <person name="Wardhani T."/>
            <person name="Kalhor M.S."/>
            <person name="Jansen J."/>
            <person name="Van den Hoogen J."/>
            <person name="Gungor B."/>
            <person name="Hartog M."/>
            <person name="Hontelez J."/>
            <person name="Verver J."/>
            <person name="Yang W.-C."/>
            <person name="Schijlen E."/>
            <person name="Repin R."/>
            <person name="Schilthuizen M."/>
            <person name="Schranz E."/>
            <person name="Heidstra R."/>
            <person name="Miyata K."/>
            <person name="Fedorova E."/>
            <person name="Kohlen W."/>
            <person name="Bisseling T."/>
            <person name="Smit S."/>
            <person name="Geurts R."/>
        </authorList>
    </citation>
    <scope>NUCLEOTIDE SEQUENCE [LARGE SCALE GENOMIC DNA]</scope>
    <source>
        <strain evidence="3">cv. RG33-2</strain>
    </source>
</reference>
<feature type="transmembrane region" description="Helical" evidence="1">
    <location>
        <begin position="45"/>
        <end position="63"/>
    </location>
</feature>
<organism evidence="2 3">
    <name type="scientific">Trema orientale</name>
    <name type="common">Charcoal tree</name>
    <name type="synonym">Celtis orientalis</name>
    <dbReference type="NCBI Taxonomy" id="63057"/>
    <lineage>
        <taxon>Eukaryota</taxon>
        <taxon>Viridiplantae</taxon>
        <taxon>Streptophyta</taxon>
        <taxon>Embryophyta</taxon>
        <taxon>Tracheophyta</taxon>
        <taxon>Spermatophyta</taxon>
        <taxon>Magnoliopsida</taxon>
        <taxon>eudicotyledons</taxon>
        <taxon>Gunneridae</taxon>
        <taxon>Pentapetalae</taxon>
        <taxon>rosids</taxon>
        <taxon>fabids</taxon>
        <taxon>Rosales</taxon>
        <taxon>Cannabaceae</taxon>
        <taxon>Trema</taxon>
    </lineage>
</organism>
<keyword evidence="1" id="KW-0472">Membrane</keyword>
<keyword evidence="1" id="KW-1133">Transmembrane helix</keyword>
<evidence type="ECO:0000313" key="2">
    <source>
        <dbReference type="EMBL" id="PON90178.1"/>
    </source>
</evidence>
<comment type="caution">
    <text evidence="2">The sequence shown here is derived from an EMBL/GenBank/DDBJ whole genome shotgun (WGS) entry which is preliminary data.</text>
</comment>
<gene>
    <name evidence="2" type="ORF">TorRG33x02_140280</name>
</gene>